<organism evidence="1">
    <name type="scientific">marine sediment metagenome</name>
    <dbReference type="NCBI Taxonomy" id="412755"/>
    <lineage>
        <taxon>unclassified sequences</taxon>
        <taxon>metagenomes</taxon>
        <taxon>ecological metagenomes</taxon>
    </lineage>
</organism>
<dbReference type="EMBL" id="LAZR01043466">
    <property type="protein sequence ID" value="KKL06999.1"/>
    <property type="molecule type" value="Genomic_DNA"/>
</dbReference>
<reference evidence="1" key="1">
    <citation type="journal article" date="2015" name="Nature">
        <title>Complex archaea that bridge the gap between prokaryotes and eukaryotes.</title>
        <authorList>
            <person name="Spang A."/>
            <person name="Saw J.H."/>
            <person name="Jorgensen S.L."/>
            <person name="Zaremba-Niedzwiedzka K."/>
            <person name="Martijn J."/>
            <person name="Lind A.E."/>
            <person name="van Eijk R."/>
            <person name="Schleper C."/>
            <person name="Guy L."/>
            <person name="Ettema T.J."/>
        </authorList>
    </citation>
    <scope>NUCLEOTIDE SEQUENCE</scope>
</reference>
<sequence length="73" mass="8667">MVEFLLKRGDSTHFRSSRYRDGDIVIVRPDGWEWSVAELPNVVKRPDLNFRTVENLDQSDVEWFVRVNETDDL</sequence>
<comment type="caution">
    <text evidence="1">The sequence shown here is derived from an EMBL/GenBank/DDBJ whole genome shotgun (WGS) entry which is preliminary data.</text>
</comment>
<proteinExistence type="predicted"/>
<protein>
    <submittedName>
        <fullName evidence="1">Uncharacterized protein</fullName>
    </submittedName>
</protein>
<accession>A0A0F9ABR9</accession>
<gene>
    <name evidence="1" type="ORF">LCGC14_2590390</name>
</gene>
<evidence type="ECO:0000313" key="1">
    <source>
        <dbReference type="EMBL" id="KKL06999.1"/>
    </source>
</evidence>
<name>A0A0F9ABR9_9ZZZZ</name>
<feature type="non-terminal residue" evidence="1">
    <location>
        <position position="73"/>
    </location>
</feature>
<dbReference type="AlphaFoldDB" id="A0A0F9ABR9"/>